<dbReference type="SUPFAM" id="SSF52317">
    <property type="entry name" value="Class I glutamine amidotransferase-like"/>
    <property type="match status" value="1"/>
</dbReference>
<dbReference type="RefSeq" id="WP_377063788.1">
    <property type="nucleotide sequence ID" value="NZ_JBHSJJ010000004.1"/>
</dbReference>
<gene>
    <name evidence="1" type="ORF">ACFPFU_09360</name>
</gene>
<dbReference type="GO" id="GO:0016787">
    <property type="term" value="F:hydrolase activity"/>
    <property type="evidence" value="ECO:0007669"/>
    <property type="project" value="UniProtKB-KW"/>
</dbReference>
<accession>A0ABV9SZN6</accession>
<dbReference type="CDD" id="cd01745">
    <property type="entry name" value="GATase1_2"/>
    <property type="match status" value="1"/>
</dbReference>
<protein>
    <submittedName>
        <fullName evidence="1">Gamma-glutamyl-gamma-aminobutyrate hydrolase family protein</fullName>
    </submittedName>
</protein>
<dbReference type="PANTHER" id="PTHR43235">
    <property type="entry name" value="GLUTAMINE AMIDOTRANSFERASE PB2B2.05-RELATED"/>
    <property type="match status" value="1"/>
</dbReference>
<dbReference type="Gene3D" id="3.40.50.880">
    <property type="match status" value="1"/>
</dbReference>
<dbReference type="InterPro" id="IPR029062">
    <property type="entry name" value="Class_I_gatase-like"/>
</dbReference>
<dbReference type="Pfam" id="PF07722">
    <property type="entry name" value="Peptidase_C26"/>
    <property type="match status" value="1"/>
</dbReference>
<reference evidence="2" key="1">
    <citation type="journal article" date="2019" name="Int. J. Syst. Evol. Microbiol.">
        <title>The Global Catalogue of Microorganisms (GCM) 10K type strain sequencing project: providing services to taxonomists for standard genome sequencing and annotation.</title>
        <authorList>
            <consortium name="The Broad Institute Genomics Platform"/>
            <consortium name="The Broad Institute Genome Sequencing Center for Infectious Disease"/>
            <person name="Wu L."/>
            <person name="Ma J."/>
        </authorList>
    </citation>
    <scope>NUCLEOTIDE SEQUENCE [LARGE SCALE GENOMIC DNA]</scope>
    <source>
        <strain evidence="2">CGMCC 4.7466</strain>
    </source>
</reference>
<dbReference type="PROSITE" id="PS51273">
    <property type="entry name" value="GATASE_TYPE_1"/>
    <property type="match status" value="1"/>
</dbReference>
<proteinExistence type="predicted"/>
<name>A0ABV9SZN6_9BACT</name>
<keyword evidence="1" id="KW-0378">Hydrolase</keyword>
<dbReference type="EMBL" id="JBHSJJ010000004">
    <property type="protein sequence ID" value="MFC4871893.1"/>
    <property type="molecule type" value="Genomic_DNA"/>
</dbReference>
<keyword evidence="2" id="KW-1185">Reference proteome</keyword>
<evidence type="ECO:0000313" key="2">
    <source>
        <dbReference type="Proteomes" id="UP001595818"/>
    </source>
</evidence>
<dbReference type="InterPro" id="IPR011697">
    <property type="entry name" value="Peptidase_C26"/>
</dbReference>
<evidence type="ECO:0000313" key="1">
    <source>
        <dbReference type="EMBL" id="MFC4871893.1"/>
    </source>
</evidence>
<sequence length="254" mass="28388">MLKIGVSACFMYPDPGRVVFGPKTLAYIELDMAGYLAQKGVLPVLLPNVGKKMLEEIMEEMDGFVFQGGTDLAPESYGEKPIVPGKWLGDPYRDEYELKIMDFAINSKKPVLAICRGIQLLNVYFGGTLYQDIATQLPQARIHRDAEAYDKLYHSVELLEGKILDKIYAGVSVKERKVNSVHHQAIKTLGDGLEVQARCPEDGVLEAVSLQNENRGLVLGLQWHPEFSLGKKEAGLDPLKLYQFFLDRVKKSSL</sequence>
<dbReference type="PANTHER" id="PTHR43235:SF1">
    <property type="entry name" value="GLUTAMINE AMIDOTRANSFERASE PB2B2.05-RELATED"/>
    <property type="match status" value="1"/>
</dbReference>
<dbReference type="Proteomes" id="UP001595818">
    <property type="component" value="Unassembled WGS sequence"/>
</dbReference>
<dbReference type="InterPro" id="IPR044668">
    <property type="entry name" value="PuuD-like"/>
</dbReference>
<comment type="caution">
    <text evidence="1">The sequence shown here is derived from an EMBL/GenBank/DDBJ whole genome shotgun (WGS) entry which is preliminary data.</text>
</comment>
<organism evidence="1 2">
    <name type="scientific">Negadavirga shengliensis</name>
    <dbReference type="NCBI Taxonomy" id="1389218"/>
    <lineage>
        <taxon>Bacteria</taxon>
        <taxon>Pseudomonadati</taxon>
        <taxon>Bacteroidota</taxon>
        <taxon>Cytophagia</taxon>
        <taxon>Cytophagales</taxon>
        <taxon>Cyclobacteriaceae</taxon>
        <taxon>Negadavirga</taxon>
    </lineage>
</organism>